<comment type="caution">
    <text evidence="3">The sequence shown here is derived from an EMBL/GenBank/DDBJ whole genome shotgun (WGS) entry which is preliminary data.</text>
</comment>
<protein>
    <submittedName>
        <fullName evidence="3">Uncharacterized protein</fullName>
    </submittedName>
</protein>
<name>A0ABV4UAK4_9BACT</name>
<keyword evidence="2" id="KW-0472">Membrane</keyword>
<dbReference type="Proteomes" id="UP001575105">
    <property type="component" value="Unassembled WGS sequence"/>
</dbReference>
<dbReference type="RefSeq" id="WP_425346726.1">
    <property type="nucleotide sequence ID" value="NZ_JBGUBD010000012.1"/>
</dbReference>
<organism evidence="3 4">
    <name type="scientific">Natronomicrosphaera hydrolytica</name>
    <dbReference type="NCBI Taxonomy" id="3242702"/>
    <lineage>
        <taxon>Bacteria</taxon>
        <taxon>Pseudomonadati</taxon>
        <taxon>Planctomycetota</taxon>
        <taxon>Phycisphaerae</taxon>
        <taxon>Phycisphaerales</taxon>
        <taxon>Phycisphaeraceae</taxon>
        <taxon>Natronomicrosphaera</taxon>
    </lineage>
</organism>
<gene>
    <name evidence="3" type="ORF">ACERK3_16055</name>
</gene>
<evidence type="ECO:0000256" key="1">
    <source>
        <dbReference type="SAM" id="MobiDB-lite"/>
    </source>
</evidence>
<proteinExistence type="predicted"/>
<accession>A0ABV4UAK4</accession>
<dbReference type="EMBL" id="JBGUBD010000012">
    <property type="protein sequence ID" value="MFA9479801.1"/>
    <property type="molecule type" value="Genomic_DNA"/>
</dbReference>
<keyword evidence="2" id="KW-1133">Transmembrane helix</keyword>
<feature type="transmembrane region" description="Helical" evidence="2">
    <location>
        <begin position="158"/>
        <end position="179"/>
    </location>
</feature>
<evidence type="ECO:0000313" key="3">
    <source>
        <dbReference type="EMBL" id="MFA9479801.1"/>
    </source>
</evidence>
<keyword evidence="2" id="KW-0812">Transmembrane</keyword>
<keyword evidence="4" id="KW-1185">Reference proteome</keyword>
<reference evidence="3 4" key="1">
    <citation type="submission" date="2024-08" db="EMBL/GenBank/DDBJ databases">
        <title>Whole-genome sequencing of halo(alkali)philic microorganisms from hypersaline lakes.</title>
        <authorList>
            <person name="Sorokin D.Y."/>
            <person name="Merkel A.Y."/>
            <person name="Messina E."/>
            <person name="Yakimov M."/>
        </authorList>
    </citation>
    <scope>NUCLEOTIDE SEQUENCE [LARGE SCALE GENOMIC DNA]</scope>
    <source>
        <strain evidence="3 4">AB-hyl4</strain>
    </source>
</reference>
<sequence length="180" mass="19689">MLTGPSQSAARGRVAARTVSRRPRSTRSPHASPPRATRPHTPASAPLRLVGQGDPSARPTGLDPIQGTHDPRWVLAVRVSEKLEGTLLRPEHREQLVRLGRMLGLSVFDCNLVIAIVQDQARRGHQPNECPTAGEDQLRMIPLPTRTTILQAMARRPAMLVAGILATLILIELALLNWLL</sequence>
<feature type="region of interest" description="Disordered" evidence="1">
    <location>
        <begin position="1"/>
        <end position="67"/>
    </location>
</feature>
<evidence type="ECO:0000313" key="4">
    <source>
        <dbReference type="Proteomes" id="UP001575105"/>
    </source>
</evidence>
<evidence type="ECO:0000256" key="2">
    <source>
        <dbReference type="SAM" id="Phobius"/>
    </source>
</evidence>